<dbReference type="Proteomes" id="UP001057375">
    <property type="component" value="Unassembled WGS sequence"/>
</dbReference>
<evidence type="ECO:0000313" key="1">
    <source>
        <dbReference type="EMBL" id="GKT33740.1"/>
    </source>
</evidence>
<reference evidence="1" key="1">
    <citation type="submission" date="2022-03" db="EMBL/GenBank/DDBJ databases">
        <title>Draft genome sequence of Aduncisulcus paluster, a free-living microaerophilic Fornicata.</title>
        <authorList>
            <person name="Yuyama I."/>
            <person name="Kume K."/>
            <person name="Tamura T."/>
            <person name="Inagaki Y."/>
            <person name="Hashimoto T."/>
        </authorList>
    </citation>
    <scope>NUCLEOTIDE SEQUENCE</scope>
    <source>
        <strain evidence="1">NY0171</strain>
    </source>
</reference>
<organism evidence="1 2">
    <name type="scientific">Aduncisulcus paluster</name>
    <dbReference type="NCBI Taxonomy" id="2918883"/>
    <lineage>
        <taxon>Eukaryota</taxon>
        <taxon>Metamonada</taxon>
        <taxon>Carpediemonas-like organisms</taxon>
        <taxon>Aduncisulcus</taxon>
    </lineage>
</organism>
<sequence length="124" mass="13565">MVPAWQHSNDNHTWTEVQVDGKWHYIESANPDYGLDHAWFSGSVRKAPLVISYAYGNATSADSPIMGRSFGCTLINTTARYAPASKTEVLVVDPKGTPLPGTRVFFSVLNYASFRPVAAKTTDA</sequence>
<protein>
    <submittedName>
        <fullName evidence="1">Transglutaminase domain-containing protein</fullName>
    </submittedName>
</protein>
<comment type="caution">
    <text evidence="1">The sequence shown here is derived from an EMBL/GenBank/DDBJ whole genome shotgun (WGS) entry which is preliminary data.</text>
</comment>
<evidence type="ECO:0000313" key="2">
    <source>
        <dbReference type="Proteomes" id="UP001057375"/>
    </source>
</evidence>
<keyword evidence="2" id="KW-1185">Reference proteome</keyword>
<proteinExistence type="predicted"/>
<dbReference type="EMBL" id="BQXS01003126">
    <property type="protein sequence ID" value="GKT33740.1"/>
    <property type="molecule type" value="Genomic_DNA"/>
</dbReference>
<dbReference type="Gene3D" id="2.60.40.1120">
    <property type="entry name" value="Carboxypeptidase-like, regulatory domain"/>
    <property type="match status" value="1"/>
</dbReference>
<gene>
    <name evidence="1" type="ORF">ADUPG1_002615</name>
</gene>
<feature type="non-terminal residue" evidence="1">
    <location>
        <position position="124"/>
    </location>
</feature>
<name>A0ABQ5KMK9_9EUKA</name>
<accession>A0ABQ5KMK9</accession>